<protein>
    <submittedName>
        <fullName evidence="1">Uncharacterized protein</fullName>
    </submittedName>
</protein>
<keyword evidence="2" id="KW-1185">Reference proteome</keyword>
<evidence type="ECO:0000313" key="2">
    <source>
        <dbReference type="Proteomes" id="UP000265520"/>
    </source>
</evidence>
<dbReference type="Proteomes" id="UP000265520">
    <property type="component" value="Unassembled WGS sequence"/>
</dbReference>
<organism evidence="1 2">
    <name type="scientific">Trifolium medium</name>
    <dbReference type="NCBI Taxonomy" id="97028"/>
    <lineage>
        <taxon>Eukaryota</taxon>
        <taxon>Viridiplantae</taxon>
        <taxon>Streptophyta</taxon>
        <taxon>Embryophyta</taxon>
        <taxon>Tracheophyta</taxon>
        <taxon>Spermatophyta</taxon>
        <taxon>Magnoliopsida</taxon>
        <taxon>eudicotyledons</taxon>
        <taxon>Gunneridae</taxon>
        <taxon>Pentapetalae</taxon>
        <taxon>rosids</taxon>
        <taxon>fabids</taxon>
        <taxon>Fabales</taxon>
        <taxon>Fabaceae</taxon>
        <taxon>Papilionoideae</taxon>
        <taxon>50 kb inversion clade</taxon>
        <taxon>NPAAA clade</taxon>
        <taxon>Hologalegina</taxon>
        <taxon>IRL clade</taxon>
        <taxon>Trifolieae</taxon>
        <taxon>Trifolium</taxon>
    </lineage>
</organism>
<comment type="caution">
    <text evidence="1">The sequence shown here is derived from an EMBL/GenBank/DDBJ whole genome shotgun (WGS) entry which is preliminary data.</text>
</comment>
<accession>A0A392VY71</accession>
<name>A0A392VY71_9FABA</name>
<dbReference type="AlphaFoldDB" id="A0A392VY71"/>
<dbReference type="EMBL" id="LXQA011326314">
    <property type="protein sequence ID" value="MCI93328.1"/>
    <property type="molecule type" value="Genomic_DNA"/>
</dbReference>
<proteinExistence type="predicted"/>
<sequence length="18" mass="1996">TPEFLVCLTVKAEDGFAR</sequence>
<feature type="non-terminal residue" evidence="1">
    <location>
        <position position="1"/>
    </location>
</feature>
<reference evidence="1 2" key="1">
    <citation type="journal article" date="2018" name="Front. Plant Sci.">
        <title>Red Clover (Trifolium pratense) and Zigzag Clover (T. medium) - A Picture of Genomic Similarities and Differences.</title>
        <authorList>
            <person name="Dluhosova J."/>
            <person name="Istvanek J."/>
            <person name="Nedelnik J."/>
            <person name="Repkova J."/>
        </authorList>
    </citation>
    <scope>NUCLEOTIDE SEQUENCE [LARGE SCALE GENOMIC DNA]</scope>
    <source>
        <strain evidence="2">cv. 10/8</strain>
        <tissue evidence="1">Leaf</tissue>
    </source>
</reference>
<evidence type="ECO:0000313" key="1">
    <source>
        <dbReference type="EMBL" id="MCI93328.1"/>
    </source>
</evidence>